<sequence length="312" mass="34271">MSDPTVPQGVAPGSDTAGRRAGIAPPLDPSLYRLDDEEVAFFKQQTGIDGDEGLREHIMKVQTEAYELYPYPCIRRFGFTQLKISRLPVYDDILKLGKERDAILLDIGCCFGNDVRKAIADGYPPKNVIASDVEPAFWQLGHRLFKTSPESFQVPFIGGDAFDPTFLQPAPPAYAPLTTSAPALSSVTSLTMLQGRVSAIHASSLFHLFEEEKQLALARALAGLLAPHRGAMLFGSHGGAPEKGIVTWSLDGSGSKQVSMFCHSPESWREMWELIFGTDKVQVDTELQPINSSSDPLVTRVFHLLVWSVKRL</sequence>
<comment type="pathway">
    <text evidence="1">Secondary metabolite biosynthesis.</text>
</comment>
<comment type="similarity">
    <text evidence="4">Belongs to the class I-like SAM-binding methyltransferase superfamily.</text>
</comment>
<gene>
    <name evidence="6" type="ORF">C8Q71DRAFT_481740</name>
</gene>
<feature type="region of interest" description="Disordered" evidence="5">
    <location>
        <begin position="1"/>
        <end position="22"/>
    </location>
</feature>
<evidence type="ECO:0000313" key="6">
    <source>
        <dbReference type="EMBL" id="KAH9840204.1"/>
    </source>
</evidence>
<evidence type="ECO:0000256" key="4">
    <source>
        <dbReference type="ARBA" id="ARBA00038314"/>
    </source>
</evidence>
<comment type="caution">
    <text evidence="6">The sequence shown here is derived from an EMBL/GenBank/DDBJ whole genome shotgun (WGS) entry which is preliminary data.</text>
</comment>
<dbReference type="InterPro" id="IPR029063">
    <property type="entry name" value="SAM-dependent_MTases_sf"/>
</dbReference>
<evidence type="ECO:0000313" key="7">
    <source>
        <dbReference type="Proteomes" id="UP000814176"/>
    </source>
</evidence>
<evidence type="ECO:0000256" key="3">
    <source>
        <dbReference type="ARBA" id="ARBA00022691"/>
    </source>
</evidence>
<dbReference type="PANTHER" id="PTHR35897:SF1">
    <property type="entry name" value="METHYLTRANSFERASE AUSD"/>
    <property type="match status" value="1"/>
</dbReference>
<organism evidence="6 7">
    <name type="scientific">Rhodofomes roseus</name>
    <dbReference type="NCBI Taxonomy" id="34475"/>
    <lineage>
        <taxon>Eukaryota</taxon>
        <taxon>Fungi</taxon>
        <taxon>Dikarya</taxon>
        <taxon>Basidiomycota</taxon>
        <taxon>Agaricomycotina</taxon>
        <taxon>Agaricomycetes</taxon>
        <taxon>Polyporales</taxon>
        <taxon>Rhodofomes</taxon>
    </lineage>
</organism>
<dbReference type="GeneID" id="71999565"/>
<reference evidence="6 7" key="1">
    <citation type="journal article" date="2021" name="Environ. Microbiol.">
        <title>Gene family expansions and transcriptome signatures uncover fungal adaptations to wood decay.</title>
        <authorList>
            <person name="Hage H."/>
            <person name="Miyauchi S."/>
            <person name="Viragh M."/>
            <person name="Drula E."/>
            <person name="Min B."/>
            <person name="Chaduli D."/>
            <person name="Navarro D."/>
            <person name="Favel A."/>
            <person name="Norest M."/>
            <person name="Lesage-Meessen L."/>
            <person name="Balint B."/>
            <person name="Merenyi Z."/>
            <person name="de Eugenio L."/>
            <person name="Morin E."/>
            <person name="Martinez A.T."/>
            <person name="Baldrian P."/>
            <person name="Stursova M."/>
            <person name="Martinez M.J."/>
            <person name="Novotny C."/>
            <person name="Magnuson J.K."/>
            <person name="Spatafora J.W."/>
            <person name="Maurice S."/>
            <person name="Pangilinan J."/>
            <person name="Andreopoulos W."/>
            <person name="LaButti K."/>
            <person name="Hundley H."/>
            <person name="Na H."/>
            <person name="Kuo A."/>
            <person name="Barry K."/>
            <person name="Lipzen A."/>
            <person name="Henrissat B."/>
            <person name="Riley R."/>
            <person name="Ahrendt S."/>
            <person name="Nagy L.G."/>
            <person name="Grigoriev I.V."/>
            <person name="Martin F."/>
            <person name="Rosso M.N."/>
        </authorList>
    </citation>
    <scope>NUCLEOTIDE SEQUENCE [LARGE SCALE GENOMIC DNA]</scope>
    <source>
        <strain evidence="6 7">CIRM-BRFM 1785</strain>
    </source>
</reference>
<accession>A0ABQ8KPQ4</accession>
<proteinExistence type="inferred from homology"/>
<evidence type="ECO:0000256" key="1">
    <source>
        <dbReference type="ARBA" id="ARBA00005179"/>
    </source>
</evidence>
<keyword evidence="7" id="KW-1185">Reference proteome</keyword>
<evidence type="ECO:0008006" key="8">
    <source>
        <dbReference type="Google" id="ProtNLM"/>
    </source>
</evidence>
<protein>
    <recommendedName>
        <fullName evidence="8">Methyltransferase ausD</fullName>
    </recommendedName>
</protein>
<name>A0ABQ8KPQ4_9APHY</name>
<dbReference type="EMBL" id="JADCUA010000005">
    <property type="protein sequence ID" value="KAH9840204.1"/>
    <property type="molecule type" value="Genomic_DNA"/>
</dbReference>
<evidence type="ECO:0000256" key="5">
    <source>
        <dbReference type="SAM" id="MobiDB-lite"/>
    </source>
</evidence>
<dbReference type="RefSeq" id="XP_047781854.1">
    <property type="nucleotide sequence ID" value="XM_047918833.1"/>
</dbReference>
<dbReference type="Proteomes" id="UP000814176">
    <property type="component" value="Unassembled WGS sequence"/>
</dbReference>
<keyword evidence="3" id="KW-0949">S-adenosyl-L-methionine</keyword>
<dbReference type="Gene3D" id="3.40.50.150">
    <property type="entry name" value="Vaccinia Virus protein VP39"/>
    <property type="match status" value="1"/>
</dbReference>
<dbReference type="SUPFAM" id="SSF53335">
    <property type="entry name" value="S-adenosyl-L-methionine-dependent methyltransferases"/>
    <property type="match status" value="1"/>
</dbReference>
<evidence type="ECO:0000256" key="2">
    <source>
        <dbReference type="ARBA" id="ARBA00022679"/>
    </source>
</evidence>
<dbReference type="InterPro" id="IPR051654">
    <property type="entry name" value="Meroterpenoid_MTases"/>
</dbReference>
<dbReference type="PANTHER" id="PTHR35897">
    <property type="entry name" value="METHYLTRANSFERASE AUSD"/>
    <property type="match status" value="1"/>
</dbReference>
<keyword evidence="2" id="KW-0808">Transferase</keyword>